<keyword evidence="1" id="KW-0175">Coiled coil</keyword>
<evidence type="ECO:0000256" key="2">
    <source>
        <dbReference type="SAM" id="MobiDB-lite"/>
    </source>
</evidence>
<organism evidence="3 4">
    <name type="scientific">Cymbomonas tetramitiformis</name>
    <dbReference type="NCBI Taxonomy" id="36881"/>
    <lineage>
        <taxon>Eukaryota</taxon>
        <taxon>Viridiplantae</taxon>
        <taxon>Chlorophyta</taxon>
        <taxon>Pyramimonadophyceae</taxon>
        <taxon>Pyramimonadales</taxon>
        <taxon>Pyramimonadaceae</taxon>
        <taxon>Cymbomonas</taxon>
    </lineage>
</organism>
<dbReference type="Proteomes" id="UP001190700">
    <property type="component" value="Unassembled WGS sequence"/>
</dbReference>
<feature type="region of interest" description="Disordered" evidence="2">
    <location>
        <begin position="137"/>
        <end position="268"/>
    </location>
</feature>
<feature type="compositionally biased region" description="Basic and acidic residues" evidence="2">
    <location>
        <begin position="345"/>
        <end position="378"/>
    </location>
</feature>
<accession>A0AAE0ESD8</accession>
<feature type="compositionally biased region" description="Basic and acidic residues" evidence="2">
    <location>
        <begin position="229"/>
        <end position="257"/>
    </location>
</feature>
<protein>
    <submittedName>
        <fullName evidence="3">Uncharacterized protein</fullName>
    </submittedName>
</protein>
<sequence>MNRDTVLKKNVTHLEISTGETNPDQDIKSAPGTKDKQLRTEGDATYSNHPPLRKQEIWGQPVIFSNLGTLSTAKTRELYDRYAQAVGDVAAQRPTEKQLAKRLKLKLGAYQFNPAEYTTDDLYRALKKAINATKTAEPVLGRDPDTTEEDIIGDRWLQREPGKTEENEPQPESQWDNNGKGYPEPDRRFNRSDMVYTEGSQRKIKREDGEQEEATAAGKDNVMQRMKRKLETGPEEWDIKKQRIARTEAKHARKNEETNEPEEGEDAVGDTWPEEMEAQQMQEDEIEFQQMEQEEEAALMLAQNMQTLQQEEGGHATQPMVGDIGEGGEEPVPEAQENEWEVEEGELRRMQEEEMSLTHEGRQEQRETQSQQEPDHARPATRTVSQEIAEAQEGQQDIALQVTQEMELPETQDMRMEEQQEAEDDLIEMAQQQEEVQEEQSALQEMAQQQAAAQREAQLEQRWRRASMEKIRIAAKETPEKYMQHLRGDTAMHKLSNEYWEKEPNT</sequence>
<keyword evidence="4" id="KW-1185">Reference proteome</keyword>
<proteinExistence type="predicted"/>
<feature type="region of interest" description="Disordered" evidence="2">
    <location>
        <begin position="311"/>
        <end position="396"/>
    </location>
</feature>
<comment type="caution">
    <text evidence="3">The sequence shown here is derived from an EMBL/GenBank/DDBJ whole genome shotgun (WGS) entry which is preliminary data.</text>
</comment>
<gene>
    <name evidence="3" type="ORF">CYMTET_51390</name>
</gene>
<feature type="compositionally biased region" description="Basic and acidic residues" evidence="2">
    <location>
        <begin position="152"/>
        <end position="166"/>
    </location>
</feature>
<feature type="coiled-coil region" evidence="1">
    <location>
        <begin position="274"/>
        <end position="311"/>
    </location>
</feature>
<name>A0AAE0ESD8_9CHLO</name>
<feature type="region of interest" description="Disordered" evidence="2">
    <location>
        <begin position="1"/>
        <end position="51"/>
    </location>
</feature>
<evidence type="ECO:0000256" key="1">
    <source>
        <dbReference type="SAM" id="Coils"/>
    </source>
</evidence>
<feature type="compositionally biased region" description="Acidic residues" evidence="2">
    <location>
        <begin position="258"/>
        <end position="268"/>
    </location>
</feature>
<reference evidence="3 4" key="1">
    <citation type="journal article" date="2015" name="Genome Biol. Evol.">
        <title>Comparative Genomics of a Bacterivorous Green Alga Reveals Evolutionary Causalities and Consequences of Phago-Mixotrophic Mode of Nutrition.</title>
        <authorList>
            <person name="Burns J.A."/>
            <person name="Paasch A."/>
            <person name="Narechania A."/>
            <person name="Kim E."/>
        </authorList>
    </citation>
    <scope>NUCLEOTIDE SEQUENCE [LARGE SCALE GENOMIC DNA]</scope>
    <source>
        <strain evidence="3 4">PLY_AMNH</strain>
    </source>
</reference>
<dbReference type="EMBL" id="LGRX02034167">
    <property type="protein sequence ID" value="KAK3238599.1"/>
    <property type="molecule type" value="Genomic_DNA"/>
</dbReference>
<evidence type="ECO:0000313" key="4">
    <source>
        <dbReference type="Proteomes" id="UP001190700"/>
    </source>
</evidence>
<dbReference type="AlphaFoldDB" id="A0AAE0ESD8"/>
<evidence type="ECO:0000313" key="3">
    <source>
        <dbReference type="EMBL" id="KAK3238599.1"/>
    </source>
</evidence>
<feature type="compositionally biased region" description="Basic and acidic residues" evidence="2">
    <location>
        <begin position="33"/>
        <end position="42"/>
    </location>
</feature>
<feature type="compositionally biased region" description="Acidic residues" evidence="2">
    <location>
        <begin position="326"/>
        <end position="344"/>
    </location>
</feature>
<feature type="region of interest" description="Disordered" evidence="2">
    <location>
        <begin position="431"/>
        <end position="453"/>
    </location>
</feature>